<dbReference type="AlphaFoldDB" id="A0A6I9Z2A4"/>
<dbReference type="RefSeq" id="XP_013930359.1">
    <property type="nucleotide sequence ID" value="XM_014074884.1"/>
</dbReference>
<protein>
    <submittedName>
        <fullName evidence="15">Hemicentin-1-like</fullName>
    </submittedName>
</protein>
<proteinExistence type="predicted"/>
<keyword evidence="7" id="KW-0677">Repeat</keyword>
<dbReference type="GO" id="GO:0005509">
    <property type="term" value="F:calcium ion binding"/>
    <property type="evidence" value="ECO:0007669"/>
    <property type="project" value="InterPro"/>
</dbReference>
<dbReference type="FunFam" id="2.10.25.10:FF:000385">
    <property type="entry name" value="Hemicentin 1"/>
    <property type="match status" value="1"/>
</dbReference>
<sequence length="407" mass="46538">MDVNECRQNVCRPDQLCKNTRGGYKCIDLCPSGMTKTENGTCIDIDECRDGTHQCRYNQICENSKGSYRCVCPRGYRHQGVGRPCVDINECEQVPKPCAYQCANMPGSFKCICPPGQHLLGDGKSCAGLERFSNYGTYYNSYNYAQFSPMRDNYRPQQYIRHSSNLYSSYSEYRNSRIPIARTRRNVREPCPEGYEARNNKCIDIDECENRGVCQHECRNILGSYQCFCPSGYRIMPNGKTCQDVDECLEQNIYCGPNRMCFNMKGSYQCIETTCPPSYQQDRLSGSCLKNCPPNDLECALSPYALEYKFVSLPFGIAANQDLIRLVAYTEDGVMHPRTSFLMVNEDMSIPFSLRDENLKGVVYTTRPLREPETYRMKVRALSYSSDGTIEYQTTFIVYIAVSAYPY</sequence>
<evidence type="ECO:0000256" key="4">
    <source>
        <dbReference type="ARBA" id="ARBA00022536"/>
    </source>
</evidence>
<evidence type="ECO:0000256" key="7">
    <source>
        <dbReference type="ARBA" id="ARBA00022737"/>
    </source>
</evidence>
<evidence type="ECO:0000256" key="8">
    <source>
        <dbReference type="ARBA" id="ARBA00022837"/>
    </source>
</evidence>
<evidence type="ECO:0000256" key="9">
    <source>
        <dbReference type="ARBA" id="ARBA00023157"/>
    </source>
</evidence>
<keyword evidence="8" id="KW-0106">Calcium</keyword>
<keyword evidence="9 12" id="KW-1015">Disulfide bond</keyword>
<comment type="subcellular location">
    <subcellularLocation>
        <location evidence="1">Secreted</location>
        <location evidence="1">Extracellular space</location>
        <location evidence="1">Extracellular matrix</location>
    </subcellularLocation>
</comment>
<dbReference type="InterPro" id="IPR000742">
    <property type="entry name" value="EGF"/>
</dbReference>
<keyword evidence="10" id="KW-0325">Glycoprotein</keyword>
<dbReference type="SMART" id="SM00179">
    <property type="entry name" value="EGF_CA"/>
    <property type="match status" value="5"/>
</dbReference>
<dbReference type="PANTHER" id="PTHR47333">
    <property type="entry name" value="VON WILLEBRAND FACTOR C AND EGF DOMAIN-CONTAINING PROTEIN"/>
    <property type="match status" value="1"/>
</dbReference>
<dbReference type="Pfam" id="PF12662">
    <property type="entry name" value="cEGF"/>
    <property type="match status" value="1"/>
</dbReference>
<dbReference type="OrthoDB" id="9000577at2759"/>
<evidence type="ECO:0000313" key="14">
    <source>
        <dbReference type="Proteomes" id="UP000504617"/>
    </source>
</evidence>
<dbReference type="PANTHER" id="PTHR47333:SF4">
    <property type="entry name" value="EGF-LIKE DOMAIN-CONTAINING PROTEIN"/>
    <property type="match status" value="1"/>
</dbReference>
<reference evidence="15" key="1">
    <citation type="submission" date="2025-08" db="UniProtKB">
        <authorList>
            <consortium name="RefSeq"/>
        </authorList>
    </citation>
    <scope>IDENTIFICATION</scope>
</reference>
<comment type="caution">
    <text evidence="12">Lacks conserved residue(s) required for the propagation of feature annotation.</text>
</comment>
<dbReference type="InterPro" id="IPR026823">
    <property type="entry name" value="cEGF"/>
</dbReference>
<keyword evidence="3" id="KW-0272">Extracellular matrix</keyword>
<dbReference type="GeneID" id="106555943"/>
<keyword evidence="11" id="KW-0393">Immunoglobulin domain</keyword>
<dbReference type="InterPro" id="IPR018097">
    <property type="entry name" value="EGF_Ca-bd_CS"/>
</dbReference>
<evidence type="ECO:0000256" key="10">
    <source>
        <dbReference type="ARBA" id="ARBA00023180"/>
    </source>
</evidence>
<dbReference type="FunFam" id="2.10.25.10:FF:000352">
    <property type="entry name" value="Hemicentin 1"/>
    <property type="match status" value="1"/>
</dbReference>
<dbReference type="InterPro" id="IPR049883">
    <property type="entry name" value="NOTCH1_EGF-like"/>
</dbReference>
<keyword evidence="4 12" id="KW-0245">EGF-like domain</keyword>
<keyword evidence="5" id="KW-0716">Sensory transduction</keyword>
<evidence type="ECO:0000256" key="2">
    <source>
        <dbReference type="ARBA" id="ARBA00022525"/>
    </source>
</evidence>
<dbReference type="SMART" id="SM00181">
    <property type="entry name" value="EGF"/>
    <property type="match status" value="5"/>
</dbReference>
<dbReference type="PROSITE" id="PS00010">
    <property type="entry name" value="ASX_HYDROXYL"/>
    <property type="match status" value="3"/>
</dbReference>
<dbReference type="InterPro" id="IPR009030">
    <property type="entry name" value="Growth_fac_rcpt_cys_sf"/>
</dbReference>
<feature type="domain" description="EGF-like" evidence="13">
    <location>
        <begin position="44"/>
        <end position="79"/>
    </location>
</feature>
<evidence type="ECO:0000256" key="11">
    <source>
        <dbReference type="ARBA" id="ARBA00023319"/>
    </source>
</evidence>
<evidence type="ECO:0000259" key="13">
    <source>
        <dbReference type="PROSITE" id="PS50026"/>
    </source>
</evidence>
<dbReference type="Proteomes" id="UP000504617">
    <property type="component" value="Unplaced"/>
</dbReference>
<evidence type="ECO:0000256" key="1">
    <source>
        <dbReference type="ARBA" id="ARBA00004498"/>
    </source>
</evidence>
<dbReference type="Pfam" id="PF07645">
    <property type="entry name" value="EGF_CA"/>
    <property type="match status" value="3"/>
</dbReference>
<dbReference type="SUPFAM" id="SSF57184">
    <property type="entry name" value="Growth factor receptor domain"/>
    <property type="match status" value="2"/>
</dbReference>
<evidence type="ECO:0000256" key="5">
    <source>
        <dbReference type="ARBA" id="ARBA00022606"/>
    </source>
</evidence>
<dbReference type="Gene3D" id="2.10.25.10">
    <property type="entry name" value="Laminin"/>
    <property type="match status" value="5"/>
</dbReference>
<dbReference type="InterPro" id="IPR001881">
    <property type="entry name" value="EGF-like_Ca-bd_dom"/>
</dbReference>
<dbReference type="CDD" id="cd00054">
    <property type="entry name" value="EGF_CA"/>
    <property type="match status" value="4"/>
</dbReference>
<dbReference type="PROSITE" id="PS50026">
    <property type="entry name" value="EGF_3"/>
    <property type="match status" value="2"/>
</dbReference>
<gene>
    <name evidence="15" type="primary">LOC106555943</name>
</gene>
<dbReference type="FunFam" id="2.10.25.10:FF:000238">
    <property type="entry name" value="Hemicentin 1"/>
    <property type="match status" value="1"/>
</dbReference>
<dbReference type="FunFam" id="2.10.25.10:FF:000210">
    <property type="entry name" value="Hemicentin 1"/>
    <property type="match status" value="1"/>
</dbReference>
<feature type="domain" description="EGF-like" evidence="13">
    <location>
        <begin position="204"/>
        <end position="243"/>
    </location>
</feature>
<organism evidence="14 15">
    <name type="scientific">Thamnophis sirtalis</name>
    <dbReference type="NCBI Taxonomy" id="35019"/>
    <lineage>
        <taxon>Eukaryota</taxon>
        <taxon>Metazoa</taxon>
        <taxon>Chordata</taxon>
        <taxon>Craniata</taxon>
        <taxon>Vertebrata</taxon>
        <taxon>Euteleostomi</taxon>
        <taxon>Lepidosauria</taxon>
        <taxon>Squamata</taxon>
        <taxon>Bifurcata</taxon>
        <taxon>Unidentata</taxon>
        <taxon>Episquamata</taxon>
        <taxon>Toxicofera</taxon>
        <taxon>Serpentes</taxon>
        <taxon>Colubroidea</taxon>
        <taxon>Colubridae</taxon>
        <taxon>Natricinae</taxon>
        <taxon>Thamnophis</taxon>
    </lineage>
</organism>
<dbReference type="InterPro" id="IPR000152">
    <property type="entry name" value="EGF-type_Asp/Asn_hydroxyl_site"/>
</dbReference>
<dbReference type="FunFam" id="2.10.25.10:FF:000010">
    <property type="entry name" value="Pro-epidermal growth factor"/>
    <property type="match status" value="1"/>
</dbReference>
<name>A0A6I9Z2A4_9SAUR</name>
<evidence type="ECO:0000256" key="3">
    <source>
        <dbReference type="ARBA" id="ARBA00022530"/>
    </source>
</evidence>
<keyword evidence="2" id="KW-0964">Secreted</keyword>
<dbReference type="InterPro" id="IPR052080">
    <property type="entry name" value="vWF_C/EGF_Fibrillin"/>
</dbReference>
<feature type="disulfide bond" evidence="12">
    <location>
        <begin position="208"/>
        <end position="218"/>
    </location>
</feature>
<dbReference type="PROSITE" id="PS01187">
    <property type="entry name" value="EGF_CA"/>
    <property type="match status" value="2"/>
</dbReference>
<dbReference type="KEGG" id="tsr:106555943"/>
<evidence type="ECO:0000256" key="6">
    <source>
        <dbReference type="ARBA" id="ARBA00022729"/>
    </source>
</evidence>
<dbReference type="PROSITE" id="PS01186">
    <property type="entry name" value="EGF_2"/>
    <property type="match status" value="1"/>
</dbReference>
<keyword evidence="6" id="KW-0732">Signal</keyword>
<evidence type="ECO:0000313" key="15">
    <source>
        <dbReference type="RefSeq" id="XP_013930359.1"/>
    </source>
</evidence>
<evidence type="ECO:0000256" key="12">
    <source>
        <dbReference type="PROSITE-ProRule" id="PRU00076"/>
    </source>
</evidence>
<accession>A0A6I9Z2A4</accession>
<keyword evidence="14" id="KW-1185">Reference proteome</keyword>